<comment type="subcellular location">
    <subcellularLocation>
        <location evidence="6">Cytoplasm</location>
    </subcellularLocation>
</comment>
<feature type="binding site" evidence="6">
    <location>
        <position position="492"/>
    </location>
    <ligand>
        <name>Mg(2+)</name>
        <dbReference type="ChEBI" id="CHEBI:18420"/>
    </ligand>
</feature>
<dbReference type="GO" id="GO:0000175">
    <property type="term" value="F:3'-5'-RNA exonuclease activity"/>
    <property type="evidence" value="ECO:0007669"/>
    <property type="project" value="TreeGrafter"/>
</dbReference>
<dbReference type="InterPro" id="IPR004088">
    <property type="entry name" value="KH_dom_type_1"/>
</dbReference>
<dbReference type="NCBIfam" id="TIGR03591">
    <property type="entry name" value="polynuc_phos"/>
    <property type="match status" value="1"/>
</dbReference>
<dbReference type="InterPro" id="IPR004087">
    <property type="entry name" value="KH_dom"/>
</dbReference>
<dbReference type="PROSITE" id="PS50889">
    <property type="entry name" value="S4"/>
    <property type="match status" value="1"/>
</dbReference>
<dbReference type="SMART" id="SM00316">
    <property type="entry name" value="S1"/>
    <property type="match status" value="1"/>
</dbReference>
<dbReference type="InterPro" id="IPR012162">
    <property type="entry name" value="PNPase"/>
</dbReference>
<dbReference type="GO" id="GO:0006402">
    <property type="term" value="P:mRNA catabolic process"/>
    <property type="evidence" value="ECO:0007669"/>
    <property type="project" value="UniProtKB-UniRule"/>
</dbReference>
<comment type="cofactor">
    <cofactor evidence="6">
        <name>Mg(2+)</name>
        <dbReference type="ChEBI" id="CHEBI:18420"/>
    </cofactor>
</comment>
<dbReference type="Gene3D" id="3.30.1370.10">
    <property type="entry name" value="K Homology domain, type 1"/>
    <property type="match status" value="1"/>
</dbReference>
<dbReference type="InterPro" id="IPR003029">
    <property type="entry name" value="S1_domain"/>
</dbReference>
<dbReference type="EMBL" id="JAGQLG010000078">
    <property type="protein sequence ID" value="MCA9382188.1"/>
    <property type="molecule type" value="Genomic_DNA"/>
</dbReference>
<evidence type="ECO:0000313" key="9">
    <source>
        <dbReference type="Proteomes" id="UP000782843"/>
    </source>
</evidence>
<accession>A0A955L3J1</accession>
<keyword evidence="6" id="KW-0479">Metal-binding</keyword>
<dbReference type="Gene3D" id="2.40.50.140">
    <property type="entry name" value="Nucleic acid-binding proteins"/>
    <property type="match status" value="1"/>
</dbReference>
<dbReference type="InterPro" id="IPR015847">
    <property type="entry name" value="ExoRNase_PH_dom2"/>
</dbReference>
<dbReference type="InterPro" id="IPR001247">
    <property type="entry name" value="ExoRNase_PH_dom1"/>
</dbReference>
<dbReference type="PROSITE" id="PS50126">
    <property type="entry name" value="S1"/>
    <property type="match status" value="1"/>
</dbReference>
<dbReference type="SUPFAM" id="SSF50249">
    <property type="entry name" value="Nucleic acid-binding proteins"/>
    <property type="match status" value="1"/>
</dbReference>
<evidence type="ECO:0000313" key="8">
    <source>
        <dbReference type="EMBL" id="MCA9382188.1"/>
    </source>
</evidence>
<evidence type="ECO:0000256" key="6">
    <source>
        <dbReference type="HAMAP-Rule" id="MF_01595"/>
    </source>
</evidence>
<dbReference type="NCBIfam" id="NF008805">
    <property type="entry name" value="PRK11824.1"/>
    <property type="match status" value="1"/>
</dbReference>
<dbReference type="InterPro" id="IPR027408">
    <property type="entry name" value="PNPase/RNase_PH_dom_sf"/>
</dbReference>
<protein>
    <recommendedName>
        <fullName evidence="6">Polyribonucleotide nucleotidyltransferase</fullName>
        <ecNumber evidence="6">2.7.7.8</ecNumber>
    </recommendedName>
    <alternativeName>
        <fullName evidence="6">Polynucleotide phosphorylase</fullName>
        <shortName evidence="6">PNPase</shortName>
    </alternativeName>
</protein>
<keyword evidence="3 6" id="KW-0808">Transferase</keyword>
<dbReference type="Pfam" id="PF00575">
    <property type="entry name" value="S1"/>
    <property type="match status" value="1"/>
</dbReference>
<keyword evidence="6" id="KW-0460">Magnesium</keyword>
<keyword evidence="4 6" id="KW-0548">Nucleotidyltransferase</keyword>
<dbReference type="GO" id="GO:0006396">
    <property type="term" value="P:RNA processing"/>
    <property type="evidence" value="ECO:0007669"/>
    <property type="project" value="InterPro"/>
</dbReference>
<dbReference type="SUPFAM" id="SSF54791">
    <property type="entry name" value="Eukaryotic type KH-domain (KH-domain type I)"/>
    <property type="match status" value="1"/>
</dbReference>
<dbReference type="Pfam" id="PF00013">
    <property type="entry name" value="KH_1"/>
    <property type="match status" value="1"/>
</dbReference>
<comment type="caution">
    <text evidence="8">The sequence shown here is derived from an EMBL/GenBank/DDBJ whole genome shotgun (WGS) entry which is preliminary data.</text>
</comment>
<dbReference type="InterPro" id="IPR036612">
    <property type="entry name" value="KH_dom_type_1_sf"/>
</dbReference>
<dbReference type="InterPro" id="IPR020568">
    <property type="entry name" value="Ribosomal_Su5_D2-typ_SF"/>
</dbReference>
<dbReference type="PIRSF" id="PIRSF005499">
    <property type="entry name" value="PNPase"/>
    <property type="match status" value="1"/>
</dbReference>
<organism evidence="8 9">
    <name type="scientific">Candidatus Dojkabacteria bacterium</name>
    <dbReference type="NCBI Taxonomy" id="2099670"/>
    <lineage>
        <taxon>Bacteria</taxon>
        <taxon>Candidatus Dojkabacteria</taxon>
    </lineage>
</organism>
<evidence type="ECO:0000259" key="7">
    <source>
        <dbReference type="PROSITE" id="PS50126"/>
    </source>
</evidence>
<gene>
    <name evidence="6" type="primary">pnp</name>
    <name evidence="8" type="ORF">KC660_02150</name>
</gene>
<dbReference type="FunFam" id="2.40.50.140:FF:000051">
    <property type="entry name" value="RNA-binding transcriptional accessory protein"/>
    <property type="match status" value="1"/>
</dbReference>
<sequence>MDKNTSVVVKELTLNGTQLSLETGRLAGQANGSVFARWGETALLATVTMSRPAEGLDYFPLTVEYIEKLYAGGKISSSRFVKRERFPSNDAILKARLIDRSLRPLFPEGFMNEVQIIITVLSYDEENDPSILAVTAASAALMISDVPFEGPVTGIRIGRINGEEKVFPTIPEMETSDMELVVSCTKDAVVMLEAGAEEVEEEVITKGIDTAMESAVQMFELQEELVKVAGKDKAEYTNMNPDEELMKTLSEEYKDKFKAAIVADKHEFYAKQDELLAEIVEKYEGEYSKSFLKEIVFTLIKKELRRMVLEEDKRIDGRPLDQVRTLSSETTLLPRVHGSGLFNRGLTQVLTTVTLGSREKEMTVESMDGEETKRYMHYYNFPSYSTGETGRFRFIPGRREIGHGALAEKALLPVIPKEEDFPYTIIAVSEVMSSDGSTSMASTCGSTLALMDAGVPIIRPVAGIAMGLVSDNKTYKVLTDIAGIEDHIGDMDFKVTGTEKGITAIQMDNKLKGVPSSVLAEGLAKAKVGRAFIMESMMKTLSSPKSEMSKYAPKIEMVRIPKDKIGELIGPGGKVVKGIIEKTGANVNIDDDGTVSISHNDSAKIEEAKRMVNEITMEAEMGAIYEGTVAKIMPFGAFVDVGPSVSGLVHVSEMSNEFVKDPSDIVKEGDRVKVKVIKIDPAGKVSFTMKDLPQE</sequence>
<comment type="function">
    <text evidence="6">Involved in mRNA degradation. Catalyzes the phosphorolysis of single-stranded polyribonucleotides processively in the 3'- to 5'-direction.</text>
</comment>
<dbReference type="CDD" id="cd02393">
    <property type="entry name" value="KH-I_PNPase"/>
    <property type="match status" value="1"/>
</dbReference>
<name>A0A955L3J1_9BACT</name>
<dbReference type="FunFam" id="3.30.230.70:FF:000001">
    <property type="entry name" value="Polyribonucleotide nucleotidyltransferase"/>
    <property type="match status" value="1"/>
</dbReference>
<dbReference type="PANTHER" id="PTHR11252">
    <property type="entry name" value="POLYRIBONUCLEOTIDE NUCLEOTIDYLTRANSFERASE"/>
    <property type="match status" value="1"/>
</dbReference>
<dbReference type="Gene3D" id="3.30.230.70">
    <property type="entry name" value="GHMP Kinase, N-terminal domain"/>
    <property type="match status" value="2"/>
</dbReference>
<dbReference type="HAMAP" id="MF_01595">
    <property type="entry name" value="PNPase"/>
    <property type="match status" value="1"/>
</dbReference>
<dbReference type="GO" id="GO:0000287">
    <property type="term" value="F:magnesium ion binding"/>
    <property type="evidence" value="ECO:0007669"/>
    <property type="project" value="UniProtKB-UniRule"/>
</dbReference>
<dbReference type="SMART" id="SM00322">
    <property type="entry name" value="KH"/>
    <property type="match status" value="1"/>
</dbReference>
<keyword evidence="2 6" id="KW-0963">Cytoplasm</keyword>
<dbReference type="FunFam" id="3.30.1370.10:FF:000001">
    <property type="entry name" value="Polyribonucleotide nucleotidyltransferase"/>
    <property type="match status" value="1"/>
</dbReference>
<dbReference type="InterPro" id="IPR015848">
    <property type="entry name" value="PNPase_PH_RNA-bd_bac/org-type"/>
</dbReference>
<dbReference type="Pfam" id="PF01138">
    <property type="entry name" value="RNase_PH"/>
    <property type="match status" value="2"/>
</dbReference>
<comment type="catalytic activity">
    <reaction evidence="6">
        <text>RNA(n+1) + phosphate = RNA(n) + a ribonucleoside 5'-diphosphate</text>
        <dbReference type="Rhea" id="RHEA:22096"/>
        <dbReference type="Rhea" id="RHEA-COMP:14527"/>
        <dbReference type="Rhea" id="RHEA-COMP:17342"/>
        <dbReference type="ChEBI" id="CHEBI:43474"/>
        <dbReference type="ChEBI" id="CHEBI:57930"/>
        <dbReference type="ChEBI" id="CHEBI:140395"/>
        <dbReference type="EC" id="2.7.7.8"/>
    </reaction>
</comment>
<dbReference type="AlphaFoldDB" id="A0A955L3J1"/>
<evidence type="ECO:0000256" key="4">
    <source>
        <dbReference type="ARBA" id="ARBA00022695"/>
    </source>
</evidence>
<dbReference type="GO" id="GO:0004654">
    <property type="term" value="F:polyribonucleotide nucleotidyltransferase activity"/>
    <property type="evidence" value="ECO:0007669"/>
    <property type="project" value="UniProtKB-UniRule"/>
</dbReference>
<evidence type="ECO:0000256" key="3">
    <source>
        <dbReference type="ARBA" id="ARBA00022679"/>
    </source>
</evidence>
<feature type="domain" description="S1 motif" evidence="7">
    <location>
        <begin position="622"/>
        <end position="690"/>
    </location>
</feature>
<dbReference type="Proteomes" id="UP000782843">
    <property type="component" value="Unassembled WGS sequence"/>
</dbReference>
<keyword evidence="5 6" id="KW-0694">RNA-binding</keyword>
<evidence type="ECO:0000256" key="5">
    <source>
        <dbReference type="ARBA" id="ARBA00022884"/>
    </source>
</evidence>
<dbReference type="GO" id="GO:0005829">
    <property type="term" value="C:cytosol"/>
    <property type="evidence" value="ECO:0007669"/>
    <property type="project" value="TreeGrafter"/>
</dbReference>
<dbReference type="PANTHER" id="PTHR11252:SF0">
    <property type="entry name" value="POLYRIBONUCLEOTIDE NUCLEOTIDYLTRANSFERASE 1, MITOCHONDRIAL"/>
    <property type="match status" value="1"/>
</dbReference>
<reference evidence="8" key="2">
    <citation type="journal article" date="2021" name="Microbiome">
        <title>Successional dynamics and alternative stable states in a saline activated sludge microbial community over 9 years.</title>
        <authorList>
            <person name="Wang Y."/>
            <person name="Ye J."/>
            <person name="Ju F."/>
            <person name="Liu L."/>
            <person name="Boyd J.A."/>
            <person name="Deng Y."/>
            <person name="Parks D.H."/>
            <person name="Jiang X."/>
            <person name="Yin X."/>
            <person name="Woodcroft B.J."/>
            <person name="Tyson G.W."/>
            <person name="Hugenholtz P."/>
            <person name="Polz M.F."/>
            <person name="Zhang T."/>
        </authorList>
    </citation>
    <scope>NUCLEOTIDE SEQUENCE</scope>
    <source>
        <strain evidence="8">HKST-UBA10</strain>
    </source>
</reference>
<dbReference type="PROSITE" id="PS50084">
    <property type="entry name" value="KH_TYPE_1"/>
    <property type="match status" value="1"/>
</dbReference>
<feature type="binding site" evidence="6">
    <location>
        <position position="486"/>
    </location>
    <ligand>
        <name>Mg(2+)</name>
        <dbReference type="ChEBI" id="CHEBI:18420"/>
    </ligand>
</feature>
<proteinExistence type="inferred from homology"/>
<evidence type="ECO:0000256" key="1">
    <source>
        <dbReference type="ARBA" id="ARBA00007404"/>
    </source>
</evidence>
<dbReference type="CDD" id="cd11364">
    <property type="entry name" value="RNase_PH_PNPase_2"/>
    <property type="match status" value="1"/>
</dbReference>
<dbReference type="InterPro" id="IPR012340">
    <property type="entry name" value="NA-bd_OB-fold"/>
</dbReference>
<dbReference type="Pfam" id="PF03726">
    <property type="entry name" value="PNPase"/>
    <property type="match status" value="1"/>
</dbReference>
<reference evidence="8" key="1">
    <citation type="submission" date="2020-04" db="EMBL/GenBank/DDBJ databases">
        <authorList>
            <person name="Zhang T."/>
        </authorList>
    </citation>
    <scope>NUCLEOTIDE SEQUENCE</scope>
    <source>
        <strain evidence="8">HKST-UBA10</strain>
    </source>
</reference>
<dbReference type="SUPFAM" id="SSF55666">
    <property type="entry name" value="Ribonuclease PH domain 2-like"/>
    <property type="match status" value="2"/>
</dbReference>
<dbReference type="SUPFAM" id="SSF54211">
    <property type="entry name" value="Ribosomal protein S5 domain 2-like"/>
    <property type="match status" value="2"/>
</dbReference>
<comment type="similarity">
    <text evidence="1 6">Belongs to the polyribonucleotide nucleotidyltransferase family.</text>
</comment>
<dbReference type="InterPro" id="IPR036345">
    <property type="entry name" value="ExoRNase_PH_dom2_sf"/>
</dbReference>
<dbReference type="Pfam" id="PF03725">
    <property type="entry name" value="RNase_PH_C"/>
    <property type="match status" value="1"/>
</dbReference>
<evidence type="ECO:0000256" key="2">
    <source>
        <dbReference type="ARBA" id="ARBA00022490"/>
    </source>
</evidence>
<dbReference type="EC" id="2.7.7.8" evidence="6"/>
<dbReference type="GO" id="GO:0003729">
    <property type="term" value="F:mRNA binding"/>
    <property type="evidence" value="ECO:0007669"/>
    <property type="project" value="UniProtKB-ARBA"/>
</dbReference>